<dbReference type="InterPro" id="IPR011990">
    <property type="entry name" value="TPR-like_helical_dom_sf"/>
</dbReference>
<dbReference type="SUPFAM" id="SSF47413">
    <property type="entry name" value="lambda repressor-like DNA-binding domains"/>
    <property type="match status" value="1"/>
</dbReference>
<dbReference type="SMART" id="SM00530">
    <property type="entry name" value="HTH_XRE"/>
    <property type="match status" value="1"/>
</dbReference>
<dbReference type="CDD" id="cd00093">
    <property type="entry name" value="HTH_XRE"/>
    <property type="match status" value="1"/>
</dbReference>
<proteinExistence type="predicted"/>
<name>A0A428YBP5_KIBAR</name>
<dbReference type="Gene3D" id="1.25.40.10">
    <property type="entry name" value="Tetratricopeptide repeat domain"/>
    <property type="match status" value="1"/>
</dbReference>
<dbReference type="Gene3D" id="1.10.260.40">
    <property type="entry name" value="lambda repressor-like DNA-binding domains"/>
    <property type="match status" value="1"/>
</dbReference>
<dbReference type="PROSITE" id="PS50943">
    <property type="entry name" value="HTH_CROC1"/>
    <property type="match status" value="1"/>
</dbReference>
<dbReference type="InterPro" id="IPR001387">
    <property type="entry name" value="Cro/C1-type_HTH"/>
</dbReference>
<accession>A0A428YBP5</accession>
<dbReference type="EMBL" id="QHKI01000090">
    <property type="protein sequence ID" value="RSM65015.1"/>
    <property type="molecule type" value="Genomic_DNA"/>
</dbReference>
<dbReference type="GO" id="GO:0003677">
    <property type="term" value="F:DNA binding"/>
    <property type="evidence" value="ECO:0007669"/>
    <property type="project" value="InterPro"/>
</dbReference>
<dbReference type="OrthoDB" id="3213425at2"/>
<feature type="domain" description="HTH cro/C1-type" evidence="1">
    <location>
        <begin position="60"/>
        <end position="106"/>
    </location>
</feature>
<evidence type="ECO:0000313" key="2">
    <source>
        <dbReference type="EMBL" id="RSM65015.1"/>
    </source>
</evidence>
<gene>
    <name evidence="2" type="ORF">DMH04_50130</name>
</gene>
<dbReference type="Pfam" id="PF01381">
    <property type="entry name" value="HTH_3"/>
    <property type="match status" value="1"/>
</dbReference>
<evidence type="ECO:0000313" key="3">
    <source>
        <dbReference type="Proteomes" id="UP000287547"/>
    </source>
</evidence>
<dbReference type="AlphaFoldDB" id="A0A428YBP5"/>
<protein>
    <recommendedName>
        <fullName evidence="1">HTH cro/C1-type domain-containing protein</fullName>
    </recommendedName>
</protein>
<comment type="caution">
    <text evidence="2">The sequence shown here is derived from an EMBL/GenBank/DDBJ whole genome shotgun (WGS) entry which is preliminary data.</text>
</comment>
<evidence type="ECO:0000259" key="1">
    <source>
        <dbReference type="PROSITE" id="PS50943"/>
    </source>
</evidence>
<dbReference type="InterPro" id="IPR010982">
    <property type="entry name" value="Lambda_DNA-bd_dom_sf"/>
</dbReference>
<reference evidence="2 3" key="1">
    <citation type="submission" date="2018-05" db="EMBL/GenBank/DDBJ databases">
        <title>Evolution of GPA BGCs.</title>
        <authorList>
            <person name="Waglechner N."/>
            <person name="Wright G.D."/>
        </authorList>
    </citation>
    <scope>NUCLEOTIDE SEQUENCE [LARGE SCALE GENOMIC DNA]</scope>
    <source>
        <strain evidence="2 3">A82846</strain>
    </source>
</reference>
<dbReference type="Proteomes" id="UP000287547">
    <property type="component" value="Unassembled WGS sequence"/>
</dbReference>
<organism evidence="2 3">
    <name type="scientific">Kibdelosporangium aridum</name>
    <dbReference type="NCBI Taxonomy" id="2030"/>
    <lineage>
        <taxon>Bacteria</taxon>
        <taxon>Bacillati</taxon>
        <taxon>Actinomycetota</taxon>
        <taxon>Actinomycetes</taxon>
        <taxon>Pseudonocardiales</taxon>
        <taxon>Pseudonocardiaceae</taxon>
        <taxon>Kibdelosporangium</taxon>
    </lineage>
</organism>
<sequence>MPLAKELTMIIANSRATSVAQSFPVLPAEFWQQLEIKHAAAMRDFGKLMKAFRELQNPPIKQAELAQALNITQGQVSRIESGRSAITDLTKLARWAIVIGVPFNLLWFDPPTHVTIPYTTDDDDVKIGSTTNEGDIVDRRQFLKAVTASPTLINSSDLPTTSHAVGVSDVARVHDWTENFRRMDNKWGGGHGINQAGYFLQNDVLPMLTESRMTNAVRKSLLVEAAQLFQLVGWMHYDTANQNAGRTALRNAFRLASDADDYALAAEMQAGLSHQASFLRIPDLAEDAASNAIHHARLSGLMSVRSEAAVMEANAFALQGDEKRTIRALATAEDFFCQIRSGDTPVWHRYYDQAYLNAKFGTVLRDLGDSERAEGYARASLNMTDGYERGRTFNLCLLAGVLADRGELEEALVHVNLAMQTATSIRSSRVREYLSDVGHRLARYANTPEVKEFYHNLSKKGIPTRRFA</sequence>